<dbReference type="SUPFAM" id="SSF52047">
    <property type="entry name" value="RNI-like"/>
    <property type="match status" value="1"/>
</dbReference>
<keyword evidence="9 13" id="KW-0472">Membrane</keyword>
<evidence type="ECO:0000256" key="10">
    <source>
        <dbReference type="ARBA" id="ARBA00023170"/>
    </source>
</evidence>
<feature type="chain" id="PRO_5025692998" description="RING-type domain-containing protein" evidence="14">
    <location>
        <begin position="25"/>
        <end position="938"/>
    </location>
</feature>
<keyword evidence="17" id="KW-1185">Reference proteome</keyword>
<evidence type="ECO:0000313" key="17">
    <source>
        <dbReference type="Proteomes" id="UP000467840"/>
    </source>
</evidence>
<dbReference type="SUPFAM" id="SSF52058">
    <property type="entry name" value="L domain-like"/>
    <property type="match status" value="1"/>
</dbReference>
<evidence type="ECO:0000256" key="6">
    <source>
        <dbReference type="ARBA" id="ARBA00022729"/>
    </source>
</evidence>
<dbReference type="FunFam" id="3.80.10.10:FF:000095">
    <property type="entry name" value="LRR receptor-like serine/threonine-protein kinase GSO1"/>
    <property type="match status" value="1"/>
</dbReference>
<dbReference type="Pfam" id="PF13855">
    <property type="entry name" value="LRR_8"/>
    <property type="match status" value="2"/>
</dbReference>
<keyword evidence="8 13" id="KW-1133">Transmembrane helix</keyword>
<evidence type="ECO:0000256" key="8">
    <source>
        <dbReference type="ARBA" id="ARBA00022989"/>
    </source>
</evidence>
<keyword evidence="12" id="KW-0862">Zinc</keyword>
<dbReference type="PANTHER" id="PTHR27000:SF787">
    <property type="entry name" value="RECEPTOR-LIKE PROTEIN 39"/>
    <property type="match status" value="1"/>
</dbReference>
<dbReference type="SMART" id="SM00184">
    <property type="entry name" value="RING"/>
    <property type="match status" value="1"/>
</dbReference>
<evidence type="ECO:0000256" key="11">
    <source>
        <dbReference type="ARBA" id="ARBA00023180"/>
    </source>
</evidence>
<evidence type="ECO:0000256" key="1">
    <source>
        <dbReference type="ARBA" id="ARBA00004251"/>
    </source>
</evidence>
<comment type="subcellular location">
    <subcellularLocation>
        <location evidence="1">Cell membrane</location>
        <topology evidence="1">Single-pass type I membrane protein</topology>
    </subcellularLocation>
</comment>
<comment type="similarity">
    <text evidence="2">Belongs to the RLP family.</text>
</comment>
<evidence type="ECO:0000256" key="9">
    <source>
        <dbReference type="ARBA" id="ARBA00023136"/>
    </source>
</evidence>
<dbReference type="Gene3D" id="3.80.10.10">
    <property type="entry name" value="Ribonuclease Inhibitor"/>
    <property type="match status" value="4"/>
</dbReference>
<keyword evidence="12" id="KW-0863">Zinc-finger</keyword>
<dbReference type="InterPro" id="IPR003591">
    <property type="entry name" value="Leu-rich_rpt_typical-subtyp"/>
</dbReference>
<dbReference type="EMBL" id="JAAGAX010000008">
    <property type="protein sequence ID" value="KAF2305599.1"/>
    <property type="molecule type" value="Genomic_DNA"/>
</dbReference>
<dbReference type="CDD" id="cd16454">
    <property type="entry name" value="RING-H2_PA-TM-RING"/>
    <property type="match status" value="1"/>
</dbReference>
<dbReference type="PROSITE" id="PS51450">
    <property type="entry name" value="LRR"/>
    <property type="match status" value="1"/>
</dbReference>
<feature type="signal peptide" evidence="14">
    <location>
        <begin position="1"/>
        <end position="24"/>
    </location>
</feature>
<dbReference type="GO" id="GO:0005886">
    <property type="term" value="C:plasma membrane"/>
    <property type="evidence" value="ECO:0007669"/>
    <property type="project" value="UniProtKB-SubCell"/>
</dbReference>
<keyword evidence="10" id="KW-0675">Receptor</keyword>
<dbReference type="SUPFAM" id="SSF57850">
    <property type="entry name" value="RING/U-box"/>
    <property type="match status" value="1"/>
</dbReference>
<dbReference type="InterPro" id="IPR001841">
    <property type="entry name" value="Znf_RING"/>
</dbReference>
<sequence>MAKMILSFLQTFSLLFIFLIPSLCCPQYQKEALLQFKLLLLESVPAHQNLTFLETWNSSSTDCCQWEEVGCNSNTPQQQVTDLDLSNIFHNSEEIVLSSHVLTPLFHVRTLETLDISSNNIQGEISAIGFANLTEIVELKMSDNMFDGSIPPELFSLKHLEILSLDRTFIEATKSSKFFPLGNLTNLQVLSLANNRITGAIPSSLCRLKELQQLDLHSNFFSKQIPAQIGNLSEISYMLLNDNDLVEEIPPSMQKMRQLKTLNLEDNQLSGEIPAWLFDFRNLTDLKLGGNKLVWKNSTIVPKSKLSALSLRSCSVSGHMPFFLSNFTDLSFLDLSGNNLLGTLPLWLNHTKYFELILSDNNLSGSPFHFFSLTYLQRLDLSGNNFSGKLPDNIGEATHMTTLLLSGNDFSGPIPKSISNMSLLSILDLSKNRLSSNEFPNFKAPRCDPLYALAPCYPLKFNPLSVLLLGHNEFSGILPRNLTNLSELVCLDLHDNNFTGELPAFLFQISSLQILNLRNNSFHGSIPNDLTDLTSLQILDLSDNNFSGEVPSSLGKLSGMINPNLDASLLYYYEVPASVYQRRGQISSANYPNFEVSWKNKMQDLPSKNLNLYTFLDLSNNQLSGGIPDTLGCLRNLKVLNMSHNKLSGGIPTTLGDMNNLESLDLSHNNLSGKIPQTFGKLLQLTTLELSNNKLTGSIPSGRQMDTMNNPNSYANNSGLCGMQIQVPCDKVIPEPEESRSQETWFSWVMAGIGFPFGFLSTVLVFYVIGYFDVVPKRRQRRRLLIFFFGFLFFATMSEFVSTLLFGDNQEFESFPAEELQGFMARLRQIESGHESSSPASRIPLLFLMGDDNEALSMVELANGHEDASKVEARGASIEYIEKLGEVTMEGSGMVCAVCLDEMSIGSEARRLPCLHVYHSNCIVEWLKKNKTCPCRTS</sequence>
<keyword evidence="12" id="KW-0479">Metal-binding</keyword>
<dbReference type="InterPro" id="IPR013083">
    <property type="entry name" value="Znf_RING/FYVE/PHD"/>
</dbReference>
<evidence type="ECO:0000256" key="2">
    <source>
        <dbReference type="ARBA" id="ARBA00009592"/>
    </source>
</evidence>
<evidence type="ECO:0000313" key="16">
    <source>
        <dbReference type="EMBL" id="KAF2305599.1"/>
    </source>
</evidence>
<protein>
    <recommendedName>
        <fullName evidence="15">RING-type domain-containing protein</fullName>
    </recommendedName>
</protein>
<evidence type="ECO:0000256" key="7">
    <source>
        <dbReference type="ARBA" id="ARBA00022737"/>
    </source>
</evidence>
<comment type="caution">
    <text evidence="16">The sequence shown here is derived from an EMBL/GenBank/DDBJ whole genome shotgun (WGS) entry which is preliminary data.</text>
</comment>
<evidence type="ECO:0000256" key="12">
    <source>
        <dbReference type="PROSITE-ProRule" id="PRU00175"/>
    </source>
</evidence>
<dbReference type="PRINTS" id="PR00019">
    <property type="entry name" value="LEURICHRPT"/>
</dbReference>
<dbReference type="PROSITE" id="PS50089">
    <property type="entry name" value="ZF_RING_2"/>
    <property type="match status" value="1"/>
</dbReference>
<dbReference type="FunFam" id="3.80.10.10:FF:000041">
    <property type="entry name" value="LRR receptor-like serine/threonine-protein kinase ERECTA"/>
    <property type="match status" value="1"/>
</dbReference>
<dbReference type="InterPro" id="IPR013210">
    <property type="entry name" value="LRR_N_plant-typ"/>
</dbReference>
<reference evidence="16 17" key="1">
    <citation type="journal article" date="2020" name="Mol. Plant">
        <title>The Chromosome-Based Rubber Tree Genome Provides New Insights into Spurge Genome Evolution and Rubber Biosynthesis.</title>
        <authorList>
            <person name="Liu J."/>
            <person name="Shi C."/>
            <person name="Shi C.C."/>
            <person name="Li W."/>
            <person name="Zhang Q.J."/>
            <person name="Zhang Y."/>
            <person name="Li K."/>
            <person name="Lu H.F."/>
            <person name="Shi C."/>
            <person name="Zhu S.T."/>
            <person name="Xiao Z.Y."/>
            <person name="Nan H."/>
            <person name="Yue Y."/>
            <person name="Zhu X.G."/>
            <person name="Wu Y."/>
            <person name="Hong X.N."/>
            <person name="Fan G.Y."/>
            <person name="Tong Y."/>
            <person name="Zhang D."/>
            <person name="Mao C.L."/>
            <person name="Liu Y.L."/>
            <person name="Hao S.J."/>
            <person name="Liu W.Q."/>
            <person name="Lv M.Q."/>
            <person name="Zhang H.B."/>
            <person name="Liu Y."/>
            <person name="Hu-Tang G.R."/>
            <person name="Wang J.P."/>
            <person name="Wang J.H."/>
            <person name="Sun Y.H."/>
            <person name="Ni S.B."/>
            <person name="Chen W.B."/>
            <person name="Zhang X.C."/>
            <person name="Jiao Y.N."/>
            <person name="Eichler E.E."/>
            <person name="Li G.H."/>
            <person name="Liu X."/>
            <person name="Gao L.Z."/>
        </authorList>
    </citation>
    <scope>NUCLEOTIDE SEQUENCE [LARGE SCALE GENOMIC DNA]</scope>
    <source>
        <strain evidence="17">cv. GT1</strain>
        <tissue evidence="16">Leaf</tissue>
    </source>
</reference>
<evidence type="ECO:0000256" key="4">
    <source>
        <dbReference type="ARBA" id="ARBA00022614"/>
    </source>
</evidence>
<keyword evidence="3" id="KW-1003">Cell membrane</keyword>
<dbReference type="Pfam" id="PF13516">
    <property type="entry name" value="LRR_6"/>
    <property type="match status" value="1"/>
</dbReference>
<evidence type="ECO:0000256" key="14">
    <source>
        <dbReference type="SAM" id="SignalP"/>
    </source>
</evidence>
<evidence type="ECO:0000256" key="5">
    <source>
        <dbReference type="ARBA" id="ARBA00022692"/>
    </source>
</evidence>
<keyword evidence="5 13" id="KW-0812">Transmembrane</keyword>
<feature type="domain" description="RING-type" evidence="15">
    <location>
        <begin position="896"/>
        <end position="934"/>
    </location>
</feature>
<accession>A0A6A6M0Z8</accession>
<dbReference type="GO" id="GO:0008270">
    <property type="term" value="F:zinc ion binding"/>
    <property type="evidence" value="ECO:0007669"/>
    <property type="project" value="UniProtKB-KW"/>
</dbReference>
<evidence type="ECO:0000256" key="13">
    <source>
        <dbReference type="SAM" id="Phobius"/>
    </source>
</evidence>
<dbReference type="Proteomes" id="UP000467840">
    <property type="component" value="Chromosome 9"/>
</dbReference>
<keyword evidence="11" id="KW-0325">Glycoprotein</keyword>
<dbReference type="Pfam" id="PF00560">
    <property type="entry name" value="LRR_1"/>
    <property type="match status" value="8"/>
</dbReference>
<dbReference type="Pfam" id="PF13639">
    <property type="entry name" value="zf-RING_2"/>
    <property type="match status" value="1"/>
</dbReference>
<dbReference type="FunFam" id="3.80.10.10:FF:000111">
    <property type="entry name" value="LRR receptor-like serine/threonine-protein kinase ERECTA"/>
    <property type="match status" value="1"/>
</dbReference>
<dbReference type="Pfam" id="PF08263">
    <property type="entry name" value="LRRNT_2"/>
    <property type="match status" value="1"/>
</dbReference>
<dbReference type="AlphaFoldDB" id="A0A6A6M0Z8"/>
<proteinExistence type="inferred from homology"/>
<evidence type="ECO:0000259" key="15">
    <source>
        <dbReference type="PROSITE" id="PS50089"/>
    </source>
</evidence>
<evidence type="ECO:0000256" key="3">
    <source>
        <dbReference type="ARBA" id="ARBA00022475"/>
    </source>
</evidence>
<keyword evidence="7" id="KW-0677">Repeat</keyword>
<name>A0A6A6M0Z8_HEVBR</name>
<dbReference type="SMART" id="SM00369">
    <property type="entry name" value="LRR_TYP"/>
    <property type="match status" value="10"/>
</dbReference>
<gene>
    <name evidence="16" type="ORF">GH714_006958</name>
</gene>
<keyword evidence="6 14" id="KW-0732">Signal</keyword>
<keyword evidence="4" id="KW-0433">Leucine-rich repeat</keyword>
<organism evidence="16 17">
    <name type="scientific">Hevea brasiliensis</name>
    <name type="common">Para rubber tree</name>
    <name type="synonym">Siphonia brasiliensis</name>
    <dbReference type="NCBI Taxonomy" id="3981"/>
    <lineage>
        <taxon>Eukaryota</taxon>
        <taxon>Viridiplantae</taxon>
        <taxon>Streptophyta</taxon>
        <taxon>Embryophyta</taxon>
        <taxon>Tracheophyta</taxon>
        <taxon>Spermatophyta</taxon>
        <taxon>Magnoliopsida</taxon>
        <taxon>eudicotyledons</taxon>
        <taxon>Gunneridae</taxon>
        <taxon>Pentapetalae</taxon>
        <taxon>rosids</taxon>
        <taxon>fabids</taxon>
        <taxon>Malpighiales</taxon>
        <taxon>Euphorbiaceae</taxon>
        <taxon>Crotonoideae</taxon>
        <taxon>Micrandreae</taxon>
        <taxon>Hevea</taxon>
    </lineage>
</organism>
<dbReference type="InterPro" id="IPR032675">
    <property type="entry name" value="LRR_dom_sf"/>
</dbReference>
<feature type="transmembrane region" description="Helical" evidence="13">
    <location>
        <begin position="784"/>
        <end position="806"/>
    </location>
</feature>
<dbReference type="PANTHER" id="PTHR27000">
    <property type="entry name" value="LEUCINE-RICH REPEAT RECEPTOR-LIKE PROTEIN KINASE FAMILY PROTEIN-RELATED"/>
    <property type="match status" value="1"/>
</dbReference>
<dbReference type="InterPro" id="IPR001611">
    <property type="entry name" value="Leu-rich_rpt"/>
</dbReference>
<feature type="transmembrane region" description="Helical" evidence="13">
    <location>
        <begin position="745"/>
        <end position="772"/>
    </location>
</feature>
<dbReference type="Gene3D" id="3.30.40.10">
    <property type="entry name" value="Zinc/RING finger domain, C3HC4 (zinc finger)"/>
    <property type="match status" value="1"/>
</dbReference>